<name>A0A803QFE1_CANSA</name>
<dbReference type="Gramene" id="evm.model.09.203">
    <property type="protein sequence ID" value="cds.evm.model.09.203"/>
    <property type="gene ID" value="evm.TU.09.203"/>
</dbReference>
<evidence type="ECO:0000313" key="3">
    <source>
        <dbReference type="Proteomes" id="UP000596661"/>
    </source>
</evidence>
<sequence>MVGARSTSVDRKIPTTDQSARGTPVDGVGTESCASGVRRRPQNQLLNSSSKATTKCSLDWHQRLDLAWGASSGDRRT</sequence>
<evidence type="ECO:0000256" key="1">
    <source>
        <dbReference type="SAM" id="MobiDB-lite"/>
    </source>
</evidence>
<proteinExistence type="predicted"/>
<dbReference type="EMBL" id="UZAU01000718">
    <property type="status" value="NOT_ANNOTATED_CDS"/>
    <property type="molecule type" value="Genomic_DNA"/>
</dbReference>
<feature type="compositionally biased region" description="Polar residues" evidence="1">
    <location>
        <begin position="42"/>
        <end position="53"/>
    </location>
</feature>
<dbReference type="AlphaFoldDB" id="A0A803QFE1"/>
<reference evidence="2" key="1">
    <citation type="submission" date="2018-11" db="EMBL/GenBank/DDBJ databases">
        <authorList>
            <person name="Grassa J C."/>
        </authorList>
    </citation>
    <scope>NUCLEOTIDE SEQUENCE [LARGE SCALE GENOMIC DNA]</scope>
</reference>
<keyword evidence="3" id="KW-1185">Reference proteome</keyword>
<dbReference type="Proteomes" id="UP000596661">
    <property type="component" value="Chromosome 9"/>
</dbReference>
<protein>
    <submittedName>
        <fullName evidence="2">Uncharacterized protein</fullName>
    </submittedName>
</protein>
<dbReference type="EnsemblPlants" id="evm.model.09.203">
    <property type="protein sequence ID" value="cds.evm.model.09.203"/>
    <property type="gene ID" value="evm.TU.09.203"/>
</dbReference>
<organism evidence="2 3">
    <name type="scientific">Cannabis sativa</name>
    <name type="common">Hemp</name>
    <name type="synonym">Marijuana</name>
    <dbReference type="NCBI Taxonomy" id="3483"/>
    <lineage>
        <taxon>Eukaryota</taxon>
        <taxon>Viridiplantae</taxon>
        <taxon>Streptophyta</taxon>
        <taxon>Embryophyta</taxon>
        <taxon>Tracheophyta</taxon>
        <taxon>Spermatophyta</taxon>
        <taxon>Magnoliopsida</taxon>
        <taxon>eudicotyledons</taxon>
        <taxon>Gunneridae</taxon>
        <taxon>Pentapetalae</taxon>
        <taxon>rosids</taxon>
        <taxon>fabids</taxon>
        <taxon>Rosales</taxon>
        <taxon>Cannabaceae</taxon>
        <taxon>Cannabis</taxon>
    </lineage>
</organism>
<evidence type="ECO:0000313" key="2">
    <source>
        <dbReference type="EnsemblPlants" id="cds.evm.model.09.203"/>
    </source>
</evidence>
<feature type="region of interest" description="Disordered" evidence="1">
    <location>
        <begin position="1"/>
        <end position="53"/>
    </location>
</feature>
<accession>A0A803QFE1</accession>
<reference evidence="2" key="2">
    <citation type="submission" date="2021-03" db="UniProtKB">
        <authorList>
            <consortium name="EnsemblPlants"/>
        </authorList>
    </citation>
    <scope>IDENTIFICATION</scope>
</reference>